<sequence>MSLKPTSIFVQYSRRKRPSKIYCNEFRPKKTWRGSGPIIERNSFKEDMYNYNSVTPDFRTDYAKLINSWVEGVDGLTGT</sequence>
<protein>
    <submittedName>
        <fullName evidence="1">Uncharacterized protein</fullName>
    </submittedName>
</protein>
<organism evidence="1 2">
    <name type="scientific">Salvia divinorum</name>
    <name type="common">Maria pastora</name>
    <name type="synonym">Diviner's sage</name>
    <dbReference type="NCBI Taxonomy" id="28513"/>
    <lineage>
        <taxon>Eukaryota</taxon>
        <taxon>Viridiplantae</taxon>
        <taxon>Streptophyta</taxon>
        <taxon>Embryophyta</taxon>
        <taxon>Tracheophyta</taxon>
        <taxon>Spermatophyta</taxon>
        <taxon>Magnoliopsida</taxon>
        <taxon>eudicotyledons</taxon>
        <taxon>Gunneridae</taxon>
        <taxon>Pentapetalae</taxon>
        <taxon>asterids</taxon>
        <taxon>lamiids</taxon>
        <taxon>Lamiales</taxon>
        <taxon>Lamiaceae</taxon>
        <taxon>Nepetoideae</taxon>
        <taxon>Mentheae</taxon>
        <taxon>Salviinae</taxon>
        <taxon>Salvia</taxon>
        <taxon>Salvia subgen. Calosphace</taxon>
    </lineage>
</organism>
<reference evidence="1 2" key="1">
    <citation type="submission" date="2024-06" db="EMBL/GenBank/DDBJ databases">
        <title>A chromosome level genome sequence of Diviner's sage (Salvia divinorum).</title>
        <authorList>
            <person name="Ford S.A."/>
            <person name="Ro D.-K."/>
            <person name="Ness R.W."/>
            <person name="Phillips M.A."/>
        </authorList>
    </citation>
    <scope>NUCLEOTIDE SEQUENCE [LARGE SCALE GENOMIC DNA]</scope>
    <source>
        <strain evidence="1">SAF-2024a</strain>
        <tissue evidence="1">Leaf</tissue>
    </source>
</reference>
<gene>
    <name evidence="1" type="ORF">AAHA92_33293</name>
</gene>
<evidence type="ECO:0000313" key="1">
    <source>
        <dbReference type="EMBL" id="KAL1533406.1"/>
    </source>
</evidence>
<accession>A0ABD1FNI7</accession>
<dbReference type="EMBL" id="JBEAFC010000014">
    <property type="protein sequence ID" value="KAL1533406.1"/>
    <property type="molecule type" value="Genomic_DNA"/>
</dbReference>
<keyword evidence="2" id="KW-1185">Reference proteome</keyword>
<proteinExistence type="predicted"/>
<name>A0ABD1FNI7_SALDI</name>
<evidence type="ECO:0000313" key="2">
    <source>
        <dbReference type="Proteomes" id="UP001567538"/>
    </source>
</evidence>
<comment type="caution">
    <text evidence="1">The sequence shown here is derived from an EMBL/GenBank/DDBJ whole genome shotgun (WGS) entry which is preliminary data.</text>
</comment>
<dbReference type="Proteomes" id="UP001567538">
    <property type="component" value="Unassembled WGS sequence"/>
</dbReference>
<dbReference type="AlphaFoldDB" id="A0ABD1FNI7"/>